<dbReference type="GeneID" id="9229655"/>
<feature type="transmembrane region" description="Helical" evidence="1">
    <location>
        <begin position="46"/>
        <end position="66"/>
    </location>
</feature>
<proteinExistence type="predicted"/>
<dbReference type="EMBL" id="DS995703">
    <property type="protein sequence ID" value="EEQ31018.1"/>
    <property type="molecule type" value="Genomic_DNA"/>
</dbReference>
<accession>C5FMB5</accession>
<protein>
    <submittedName>
        <fullName evidence="2">Uncharacterized protein</fullName>
    </submittedName>
</protein>
<name>C5FMB5_ARTOC</name>
<keyword evidence="1" id="KW-0472">Membrane</keyword>
<dbReference type="VEuPathDB" id="FungiDB:MCYG_03837"/>
<dbReference type="HOGENOM" id="CLU_094649_1_0_1"/>
<dbReference type="STRING" id="554155.C5FMB5"/>
<sequence length="202" mass="21892">MSEKDQPSAPHTSVVVPSALQAGGLGGACGLLYGGVSGVLQARHPIIKSISTGVYWFAFGSSFWWLRSNILRAQFEDNATSRECIYSSVAAGGLSGGAVNWAVNRRFLPGLVACSILGLVGQYSYNKLEERQTRLELEPASSKTWAERIADSRWVPIKNLSDEQYKNMLQEKLLGVDVEIALIDDKLKALRASDGGKEGSDK</sequence>
<dbReference type="RefSeq" id="XP_002848331.1">
    <property type="nucleotide sequence ID" value="XM_002848285.1"/>
</dbReference>
<dbReference type="eggNOG" id="ENOG502S5WH">
    <property type="taxonomic scope" value="Eukaryota"/>
</dbReference>
<organism evidence="2 3">
    <name type="scientific">Arthroderma otae (strain ATCC MYA-4605 / CBS 113480)</name>
    <name type="common">Microsporum canis</name>
    <dbReference type="NCBI Taxonomy" id="554155"/>
    <lineage>
        <taxon>Eukaryota</taxon>
        <taxon>Fungi</taxon>
        <taxon>Dikarya</taxon>
        <taxon>Ascomycota</taxon>
        <taxon>Pezizomycotina</taxon>
        <taxon>Eurotiomycetes</taxon>
        <taxon>Eurotiomycetidae</taxon>
        <taxon>Onygenales</taxon>
        <taxon>Arthrodermataceae</taxon>
        <taxon>Microsporum</taxon>
    </lineage>
</organism>
<keyword evidence="1" id="KW-1133">Transmembrane helix</keyword>
<dbReference type="OMA" id="SFWWLRS"/>
<evidence type="ECO:0000313" key="3">
    <source>
        <dbReference type="Proteomes" id="UP000002035"/>
    </source>
</evidence>
<dbReference type="PROSITE" id="PS51257">
    <property type="entry name" value="PROKAR_LIPOPROTEIN"/>
    <property type="match status" value="1"/>
</dbReference>
<dbReference type="OrthoDB" id="432685at2759"/>
<keyword evidence="1" id="KW-0812">Transmembrane</keyword>
<keyword evidence="3" id="KW-1185">Reference proteome</keyword>
<evidence type="ECO:0000313" key="2">
    <source>
        <dbReference type="EMBL" id="EEQ31018.1"/>
    </source>
</evidence>
<dbReference type="PANTHER" id="PTHR41390">
    <property type="entry name" value="CHROMOSOME 7, WHOLE GENOME SHOTGUN SEQUENCE"/>
    <property type="match status" value="1"/>
</dbReference>
<feature type="transmembrane region" description="Helical" evidence="1">
    <location>
        <begin position="14"/>
        <end position="34"/>
    </location>
</feature>
<dbReference type="AlphaFoldDB" id="C5FMB5"/>
<dbReference type="Proteomes" id="UP000002035">
    <property type="component" value="Unassembled WGS sequence"/>
</dbReference>
<evidence type="ECO:0000256" key="1">
    <source>
        <dbReference type="SAM" id="Phobius"/>
    </source>
</evidence>
<reference evidence="3" key="1">
    <citation type="journal article" date="2012" name="MBio">
        <title>Comparative genome analysis of Trichophyton rubrum and related dermatophytes reveals candidate genes involved in infection.</title>
        <authorList>
            <person name="Martinez D.A."/>
            <person name="Oliver B.G."/>
            <person name="Graeser Y."/>
            <person name="Goldberg J.M."/>
            <person name="Li W."/>
            <person name="Martinez-Rossi N.M."/>
            <person name="Monod M."/>
            <person name="Shelest E."/>
            <person name="Barton R.C."/>
            <person name="Birch E."/>
            <person name="Brakhage A.A."/>
            <person name="Chen Z."/>
            <person name="Gurr S.J."/>
            <person name="Heiman D."/>
            <person name="Heitman J."/>
            <person name="Kosti I."/>
            <person name="Rossi A."/>
            <person name="Saif S."/>
            <person name="Samalova M."/>
            <person name="Saunders C.W."/>
            <person name="Shea T."/>
            <person name="Summerbell R.C."/>
            <person name="Xu J."/>
            <person name="Young S."/>
            <person name="Zeng Q."/>
            <person name="Birren B.W."/>
            <person name="Cuomo C.A."/>
            <person name="White T.C."/>
        </authorList>
    </citation>
    <scope>NUCLEOTIDE SEQUENCE [LARGE SCALE GENOMIC DNA]</scope>
    <source>
        <strain evidence="3">ATCC MYA-4605 / CBS 113480</strain>
    </source>
</reference>
<dbReference type="PANTHER" id="PTHR41390:SF1">
    <property type="entry name" value="NADH-UBIQUINONE OXIDOREDUCTASE 213 KDA SUBUNIT"/>
    <property type="match status" value="1"/>
</dbReference>
<gene>
    <name evidence="2" type="ORF">MCYG_03837</name>
</gene>